<protein>
    <submittedName>
        <fullName evidence="2">Peptidoglycan-binding protein</fullName>
    </submittedName>
</protein>
<dbReference type="InterPro" id="IPR036366">
    <property type="entry name" value="PGBDSf"/>
</dbReference>
<evidence type="ECO:0000259" key="1">
    <source>
        <dbReference type="Pfam" id="PF01471"/>
    </source>
</evidence>
<dbReference type="RefSeq" id="WP_153479618.1">
    <property type="nucleotide sequence ID" value="NZ_VWNA01000001.1"/>
</dbReference>
<feature type="domain" description="Peptidoglycan binding-like" evidence="1">
    <location>
        <begin position="100"/>
        <end position="153"/>
    </location>
</feature>
<dbReference type="Proteomes" id="UP000332515">
    <property type="component" value="Unassembled WGS sequence"/>
</dbReference>
<evidence type="ECO:0000313" key="3">
    <source>
        <dbReference type="Proteomes" id="UP000332515"/>
    </source>
</evidence>
<name>A0A6A7Y093_9HYPH</name>
<sequence>MSKRSSSRKQAPRRRLVVRLAGAAGAGLIAHPVPVLAIVGGAVAFGAVYANVALMQPGKHPAPLFTTRPNLAAGADVASAQGTTSASTGAAIAPANAGRSALVRDIQAALADRGYEVGSATGALDASTITAIRAFESAQGLPQTGEPSEALLARVLIAAPQTADNGKTADGGRGDVKRVQRALADLGYGPLKIDGRLGGQTASAIRRFRTDHGLPAGDSIDPKLVQTLIAIGGMPKA</sequence>
<dbReference type="InterPro" id="IPR036365">
    <property type="entry name" value="PGBD-like_sf"/>
</dbReference>
<dbReference type="AlphaFoldDB" id="A0A6A7Y093"/>
<evidence type="ECO:0000313" key="2">
    <source>
        <dbReference type="EMBL" id="MQT12334.1"/>
    </source>
</evidence>
<dbReference type="SUPFAM" id="SSF47090">
    <property type="entry name" value="PGBD-like"/>
    <property type="match status" value="2"/>
</dbReference>
<comment type="caution">
    <text evidence="2">The sequence shown here is derived from an EMBL/GenBank/DDBJ whole genome shotgun (WGS) entry which is preliminary data.</text>
</comment>
<accession>A0A6A7Y093</accession>
<dbReference type="Pfam" id="PF01471">
    <property type="entry name" value="PG_binding_1"/>
    <property type="match status" value="2"/>
</dbReference>
<feature type="domain" description="Peptidoglycan binding-like" evidence="1">
    <location>
        <begin position="174"/>
        <end position="216"/>
    </location>
</feature>
<dbReference type="InterPro" id="IPR002477">
    <property type="entry name" value="Peptidoglycan-bd-like"/>
</dbReference>
<proteinExistence type="predicted"/>
<dbReference type="EMBL" id="VWNA01000001">
    <property type="protein sequence ID" value="MQT12334.1"/>
    <property type="molecule type" value="Genomic_DNA"/>
</dbReference>
<reference evidence="2 3" key="1">
    <citation type="submission" date="2019-09" db="EMBL/GenBank/DDBJ databases">
        <title>Segnochrobactrum spirostomi gen. nov., sp. nov., isolated from the ciliate Spirostomum cf. yagiui and description of a novel family, Segnochrobactraceae fam. nov. within the order Rhizobiales of the class Alphaproteobacteria.</title>
        <authorList>
            <person name="Akter S."/>
            <person name="Shazib S.U.A."/>
            <person name="Shin M.K."/>
        </authorList>
    </citation>
    <scope>NUCLEOTIDE SEQUENCE [LARGE SCALE GENOMIC DNA]</scope>
    <source>
        <strain evidence="2 3">Sp-1</strain>
    </source>
</reference>
<organism evidence="2 3">
    <name type="scientific">Segnochrobactrum spirostomi</name>
    <dbReference type="NCBI Taxonomy" id="2608987"/>
    <lineage>
        <taxon>Bacteria</taxon>
        <taxon>Pseudomonadati</taxon>
        <taxon>Pseudomonadota</taxon>
        <taxon>Alphaproteobacteria</taxon>
        <taxon>Hyphomicrobiales</taxon>
        <taxon>Segnochrobactraceae</taxon>
        <taxon>Segnochrobactrum</taxon>
    </lineage>
</organism>
<keyword evidence="3" id="KW-1185">Reference proteome</keyword>
<dbReference type="Gene3D" id="1.10.101.10">
    <property type="entry name" value="PGBD-like superfamily/PGBD"/>
    <property type="match status" value="2"/>
</dbReference>
<gene>
    <name evidence="2" type="ORF">F0357_06585</name>
</gene>